<organism evidence="3 4">
    <name type="scientific">Nannochloropsis salina CCMP1776</name>
    <dbReference type="NCBI Taxonomy" id="1027361"/>
    <lineage>
        <taxon>Eukaryota</taxon>
        <taxon>Sar</taxon>
        <taxon>Stramenopiles</taxon>
        <taxon>Ochrophyta</taxon>
        <taxon>Eustigmatophyceae</taxon>
        <taxon>Eustigmatales</taxon>
        <taxon>Monodopsidaceae</taxon>
        <taxon>Microchloropsis</taxon>
        <taxon>Microchloropsis salina</taxon>
    </lineage>
</organism>
<keyword evidence="4" id="KW-1185">Reference proteome</keyword>
<proteinExistence type="predicted"/>
<dbReference type="InterPro" id="IPR028217">
    <property type="entry name" value="Rsa3_C"/>
</dbReference>
<sequence>MKSRVREAYVSYTTEIFADELDTLRQDPSFCGKDDDVRSMVAMLEEGSEWLWAHEKATDAVDEQALRVYDEFFSKSEAKKDKHDESIHVRRHRLQEEALKGLQVSDIHKEKPGGNVERGTGSTRRILNAKTVQKRRKTLAGRGCT</sequence>
<dbReference type="Pfam" id="PF14615">
    <property type="entry name" value="Rsa3"/>
    <property type="match status" value="1"/>
</dbReference>
<name>A0A4D9CVH4_9STRA</name>
<reference evidence="3 4" key="1">
    <citation type="submission" date="2019-01" db="EMBL/GenBank/DDBJ databases">
        <title>Nuclear Genome Assembly of the Microalgal Biofuel strain Nannochloropsis salina CCMP1776.</title>
        <authorList>
            <person name="Hovde B."/>
        </authorList>
    </citation>
    <scope>NUCLEOTIDE SEQUENCE [LARGE SCALE GENOMIC DNA]</scope>
    <source>
        <strain evidence="3 4">CCMP1776</strain>
    </source>
</reference>
<evidence type="ECO:0000259" key="2">
    <source>
        <dbReference type="Pfam" id="PF14615"/>
    </source>
</evidence>
<comment type="caution">
    <text evidence="3">The sequence shown here is derived from an EMBL/GenBank/DDBJ whole genome shotgun (WGS) entry which is preliminary data.</text>
</comment>
<evidence type="ECO:0000256" key="1">
    <source>
        <dbReference type="SAM" id="MobiDB-lite"/>
    </source>
</evidence>
<feature type="region of interest" description="Disordered" evidence="1">
    <location>
        <begin position="101"/>
        <end position="121"/>
    </location>
</feature>
<gene>
    <name evidence="3" type="ORF">NSK_005494</name>
</gene>
<protein>
    <recommendedName>
        <fullName evidence="2">Ribosome-assembly protein 3 C-terminal domain-containing protein</fullName>
    </recommendedName>
</protein>
<evidence type="ECO:0000313" key="3">
    <source>
        <dbReference type="EMBL" id="TFJ83200.1"/>
    </source>
</evidence>
<evidence type="ECO:0000313" key="4">
    <source>
        <dbReference type="Proteomes" id="UP000355283"/>
    </source>
</evidence>
<dbReference type="EMBL" id="SDOX01000058">
    <property type="protein sequence ID" value="TFJ83200.1"/>
    <property type="molecule type" value="Genomic_DNA"/>
</dbReference>
<dbReference type="AlphaFoldDB" id="A0A4D9CVH4"/>
<feature type="domain" description="Ribosome-assembly protein 3 C-terminal" evidence="2">
    <location>
        <begin position="6"/>
        <end position="49"/>
    </location>
</feature>
<dbReference type="Proteomes" id="UP000355283">
    <property type="component" value="Unassembled WGS sequence"/>
</dbReference>
<accession>A0A4D9CVH4</accession>